<gene>
    <name evidence="4" type="ORF">NITGR_910026</name>
</gene>
<evidence type="ECO:0000313" key="4">
    <source>
        <dbReference type="EMBL" id="CCQ91977.1"/>
    </source>
</evidence>
<dbReference type="Pfam" id="PF00171">
    <property type="entry name" value="Aldedh"/>
    <property type="match status" value="1"/>
</dbReference>
<reference evidence="4 5" key="1">
    <citation type="journal article" date="2013" name="Front. Microbiol.">
        <title>The genome of Nitrospina gracilis illuminates the metabolism and evolution of the major marine nitrite oxidizer.</title>
        <authorList>
            <person name="Luecker S."/>
            <person name="Nowka B."/>
            <person name="Rattei T."/>
            <person name="Spieck E."/>
            <person name="and Daims H."/>
        </authorList>
    </citation>
    <scope>NUCLEOTIDE SEQUENCE [LARGE SCALE GENOMIC DNA]</scope>
    <source>
        <strain evidence="4 5">3/211</strain>
    </source>
</reference>
<dbReference type="InterPro" id="IPR051020">
    <property type="entry name" value="ALDH-related_metabolic_enz"/>
</dbReference>
<accession>M1Z397</accession>
<evidence type="ECO:0000313" key="5">
    <source>
        <dbReference type="Proteomes" id="UP000011704"/>
    </source>
</evidence>
<dbReference type="HOGENOM" id="CLU_005391_1_0_0"/>
<dbReference type="FunFam" id="3.40.309.10:FF:000009">
    <property type="entry name" value="Aldehyde dehydrogenase A"/>
    <property type="match status" value="1"/>
</dbReference>
<proteinExistence type="inferred from homology"/>
<dbReference type="Gene3D" id="3.40.605.10">
    <property type="entry name" value="Aldehyde Dehydrogenase, Chain A, domain 1"/>
    <property type="match status" value="1"/>
</dbReference>
<dbReference type="InterPro" id="IPR016163">
    <property type="entry name" value="Ald_DH_C"/>
</dbReference>
<dbReference type="PANTHER" id="PTHR42991">
    <property type="entry name" value="ALDEHYDE DEHYDROGENASE"/>
    <property type="match status" value="1"/>
</dbReference>
<dbReference type="GO" id="GO:0008911">
    <property type="term" value="F:lactaldehyde dehydrogenase (NAD+) activity"/>
    <property type="evidence" value="ECO:0007669"/>
    <property type="project" value="TreeGrafter"/>
</dbReference>
<evidence type="ECO:0000256" key="2">
    <source>
        <dbReference type="ARBA" id="ARBA00023002"/>
    </source>
</evidence>
<keyword evidence="2 4" id="KW-0560">Oxidoreductase</keyword>
<sequence length="459" mass="50264">METVPVTNPYTQEVIADVSLATPQEIDRAIGLAVETFQTTRNLPSYMRRNICNQVAEGIEKRKEEFSRTLAMESGKPLVYSRAEVDRSISTFRIAAEEATRIHGEVLNLDVTEPAKDKTGITRRFPLGAISGISPFNFPLNLVSHKVAPALAVGNPIVLKPASSTPLTALLLGEVILDTDAPEGVFSVVPCKSRDATALVEDPRLQLVSFTGSPPIGWDIKKRAGKKRVILELGGNAGVIVEPDADLDFAAKRVCFGAFSFSGQVCISVQRTYVHESVFDSFIDKLASETQKLKKGDPLDESTTFGPMIDTGNSERIESWVKEALDDGAKLVTGGKRDGAFFDPTILTNVKRDKKVVCEEAFGPLLVVEPYRDFQEALDTINDSDFGLQAGVFTNHLDLSMRAFNQLHVGGVVLNDVPTFRVDNMPYGGVKDSGFGREGIKYTIEEMTEIKLLVMNKYL</sequence>
<comment type="caution">
    <text evidence="4">The sequence shown here is derived from an EMBL/GenBank/DDBJ whole genome shotgun (WGS) entry which is preliminary data.</text>
</comment>
<dbReference type="Proteomes" id="UP000011704">
    <property type="component" value="Unassembled WGS sequence"/>
</dbReference>
<feature type="domain" description="Aldehyde dehydrogenase" evidence="3">
    <location>
        <begin position="2"/>
        <end position="451"/>
    </location>
</feature>
<evidence type="ECO:0000256" key="1">
    <source>
        <dbReference type="ARBA" id="ARBA00009986"/>
    </source>
</evidence>
<dbReference type="InterPro" id="IPR015590">
    <property type="entry name" value="Aldehyde_DH_dom"/>
</dbReference>
<organism evidence="4 5">
    <name type="scientific">Nitrospina gracilis (strain 3/211)</name>
    <dbReference type="NCBI Taxonomy" id="1266370"/>
    <lineage>
        <taxon>Bacteria</taxon>
        <taxon>Pseudomonadati</taxon>
        <taxon>Nitrospinota/Tectimicrobiota group</taxon>
        <taxon>Nitrospinota</taxon>
        <taxon>Nitrospinia</taxon>
        <taxon>Nitrospinales</taxon>
        <taxon>Nitrospinaceae</taxon>
        <taxon>Nitrospina</taxon>
    </lineage>
</organism>
<dbReference type="InterPro" id="IPR016161">
    <property type="entry name" value="Ald_DH/histidinol_DH"/>
</dbReference>
<name>M1Z397_NITG3</name>
<dbReference type="EMBL" id="CAQJ01000101">
    <property type="protein sequence ID" value="CCQ91977.1"/>
    <property type="molecule type" value="Genomic_DNA"/>
</dbReference>
<comment type="similarity">
    <text evidence="1">Belongs to the aldehyde dehydrogenase family.</text>
</comment>
<dbReference type="PANTHER" id="PTHR42991:SF1">
    <property type="entry name" value="ALDEHYDE DEHYDROGENASE"/>
    <property type="match status" value="1"/>
</dbReference>
<dbReference type="AlphaFoldDB" id="M1Z397"/>
<dbReference type="CDD" id="cd07147">
    <property type="entry name" value="ALDH_F21_RNP123"/>
    <property type="match status" value="1"/>
</dbReference>
<dbReference type="SUPFAM" id="SSF53720">
    <property type="entry name" value="ALDH-like"/>
    <property type="match status" value="1"/>
</dbReference>
<evidence type="ECO:0000259" key="3">
    <source>
        <dbReference type="Pfam" id="PF00171"/>
    </source>
</evidence>
<keyword evidence="5" id="KW-1185">Reference proteome</keyword>
<dbReference type="EC" id="1.2.1.-" evidence="4"/>
<protein>
    <submittedName>
        <fullName evidence="4">NAD-dependent aldehyde dehydrogenase</fullName>
        <ecNumber evidence="4">1.2.1.-</ecNumber>
    </submittedName>
</protein>
<dbReference type="STRING" id="1266370.NITGR_910026"/>
<dbReference type="InterPro" id="IPR016162">
    <property type="entry name" value="Ald_DH_N"/>
</dbReference>
<dbReference type="InParanoid" id="M1Z397"/>
<dbReference type="Gene3D" id="3.40.309.10">
    <property type="entry name" value="Aldehyde Dehydrogenase, Chain A, domain 2"/>
    <property type="match status" value="1"/>
</dbReference>